<dbReference type="InterPro" id="IPR050942">
    <property type="entry name" value="F-box_BR-signaling"/>
</dbReference>
<dbReference type="EMBL" id="AWWV01012012">
    <property type="protein sequence ID" value="OMO69445.1"/>
    <property type="molecule type" value="Genomic_DNA"/>
</dbReference>
<dbReference type="Proteomes" id="UP000188268">
    <property type="component" value="Unassembled WGS sequence"/>
</dbReference>
<proteinExistence type="predicted"/>
<dbReference type="PANTHER" id="PTHR44259:SF37">
    <property type="entry name" value="DUF1618 DOMAIN-CONTAINING PROTEIN"/>
    <property type="match status" value="1"/>
</dbReference>
<organism evidence="2 3">
    <name type="scientific">Corchorus capsularis</name>
    <name type="common">Jute</name>
    <dbReference type="NCBI Taxonomy" id="210143"/>
    <lineage>
        <taxon>Eukaryota</taxon>
        <taxon>Viridiplantae</taxon>
        <taxon>Streptophyta</taxon>
        <taxon>Embryophyta</taxon>
        <taxon>Tracheophyta</taxon>
        <taxon>Spermatophyta</taxon>
        <taxon>Magnoliopsida</taxon>
        <taxon>eudicotyledons</taxon>
        <taxon>Gunneridae</taxon>
        <taxon>Pentapetalae</taxon>
        <taxon>rosids</taxon>
        <taxon>malvids</taxon>
        <taxon>Malvales</taxon>
        <taxon>Malvaceae</taxon>
        <taxon>Grewioideae</taxon>
        <taxon>Apeibeae</taxon>
        <taxon>Corchorus</taxon>
    </lineage>
</organism>
<gene>
    <name evidence="2" type="ORF">CCACVL1_19503</name>
</gene>
<feature type="domain" description="KIB1-4 beta-propeller" evidence="1">
    <location>
        <begin position="99"/>
        <end position="335"/>
    </location>
</feature>
<dbReference type="OrthoDB" id="1523976at2759"/>
<protein>
    <recommendedName>
        <fullName evidence="1">KIB1-4 beta-propeller domain-containing protein</fullName>
    </recommendedName>
</protein>
<accession>A0A1R3HGL8</accession>
<dbReference type="InterPro" id="IPR005174">
    <property type="entry name" value="KIB1-4_b-propeller"/>
</dbReference>
<evidence type="ECO:0000259" key="1">
    <source>
        <dbReference type="Pfam" id="PF03478"/>
    </source>
</evidence>
<dbReference type="OMA" id="WFVERFT"/>
<dbReference type="Pfam" id="PF03478">
    <property type="entry name" value="Beta-prop_KIB1-4"/>
    <property type="match status" value="1"/>
</dbReference>
<evidence type="ECO:0000313" key="2">
    <source>
        <dbReference type="EMBL" id="OMO69445.1"/>
    </source>
</evidence>
<reference evidence="2 3" key="1">
    <citation type="submission" date="2013-09" db="EMBL/GenBank/DDBJ databases">
        <title>Corchorus capsularis genome sequencing.</title>
        <authorList>
            <person name="Alam M."/>
            <person name="Haque M.S."/>
            <person name="Islam M.S."/>
            <person name="Emdad E.M."/>
            <person name="Islam M.M."/>
            <person name="Ahmed B."/>
            <person name="Halim A."/>
            <person name="Hossen Q.M.M."/>
            <person name="Hossain M.Z."/>
            <person name="Ahmed R."/>
            <person name="Khan M.M."/>
            <person name="Islam R."/>
            <person name="Rashid M.M."/>
            <person name="Khan S.A."/>
            <person name="Rahman M.S."/>
            <person name="Alam M."/>
        </authorList>
    </citation>
    <scope>NUCLEOTIDE SEQUENCE [LARGE SCALE GENOMIC DNA]</scope>
    <source>
        <strain evidence="3">cv. CVL-1</strain>
        <tissue evidence="2">Whole seedling</tissue>
    </source>
</reference>
<evidence type="ECO:0000313" key="3">
    <source>
        <dbReference type="Proteomes" id="UP000188268"/>
    </source>
</evidence>
<name>A0A1R3HGL8_COCAP</name>
<dbReference type="STRING" id="210143.A0A1R3HGL8"/>
<comment type="caution">
    <text evidence="2">The sequence shown here is derived from an EMBL/GenBank/DDBJ whole genome shotgun (WGS) entry which is preliminary data.</text>
</comment>
<dbReference type="AlphaFoldDB" id="A0A1R3HGL8"/>
<keyword evidence="3" id="KW-1185">Reference proteome</keyword>
<dbReference type="PANTHER" id="PTHR44259">
    <property type="entry name" value="OS07G0183000 PROTEIN-RELATED"/>
    <property type="match status" value="1"/>
</dbReference>
<dbReference type="Gramene" id="OMO69445">
    <property type="protein sequence ID" value="OMO69445"/>
    <property type="gene ID" value="CCACVL1_19503"/>
</dbReference>
<sequence length="380" mass="42937">MRLKSGGGFSSLKYSPFLRNFTNYSTAATTTTTTTRQPLPSLRSPSDARPWPLLMLPSTDYKLDDPITAANFSFYSPIHNQILHLWNRILPEEITDPFTYCAGATSNGLLVYINSRKYEIYLANLFSQSSNPTVEIIKLPAMTSEPRVHKIVLSSSPDDENCIVLVVDSFTKSLSFCRIGDKTWNEIIQPDITKSSGVGKIVDVMYSNKDELLHCLRFDGSVESWDIRNPSNITKMSESQVISEPAEINQRLIESPTGGGIYVSNPWRKGEDIFYEGAKFYLQGIDFQRGICQTVESIGNQAMFLGCNYSFSVSIDDFPELKPDTVYFSDPMVYQRIHSSQFLWKYNVKDESVDPIAALSDYSYKAATQPTWVFAKYLCK</sequence>